<dbReference type="InterPro" id="IPR035969">
    <property type="entry name" value="Rab-GAP_TBC_sf"/>
</dbReference>
<dbReference type="PROSITE" id="PS50086">
    <property type="entry name" value="TBC_RABGAP"/>
    <property type="match status" value="1"/>
</dbReference>
<protein>
    <recommendedName>
        <fullName evidence="3">Rab-GAP TBC domain-containing protein</fullName>
    </recommendedName>
</protein>
<dbReference type="Gene3D" id="1.10.10.750">
    <property type="entry name" value="Ypt/Rab-GAP domain of gyp1p, domain 1"/>
    <property type="match status" value="1"/>
</dbReference>
<dbReference type="SMART" id="SM00164">
    <property type="entry name" value="TBC"/>
    <property type="match status" value="1"/>
</dbReference>
<dbReference type="Gene3D" id="1.10.472.80">
    <property type="entry name" value="Ypt/Rab-GAP domain of gyp1p, domain 3"/>
    <property type="match status" value="1"/>
</dbReference>
<dbReference type="GO" id="GO:0005096">
    <property type="term" value="F:GTPase activator activity"/>
    <property type="evidence" value="ECO:0007669"/>
    <property type="project" value="UniProtKB-KW"/>
</dbReference>
<dbReference type="FunFam" id="1.10.472.80:FF:000001">
    <property type="entry name" value="TBC1 domain family member 22B"/>
    <property type="match status" value="1"/>
</dbReference>
<keyword evidence="1" id="KW-0343">GTPase activation</keyword>
<evidence type="ECO:0000259" key="3">
    <source>
        <dbReference type="PROSITE" id="PS50086"/>
    </source>
</evidence>
<accession>A0A0V0JAE2</accession>
<reference evidence="4" key="1">
    <citation type="submission" date="2016-01" db="EMBL/GenBank/DDBJ databases">
        <title>Reference transcriptome for the parasite Schistocephalus solidus: insights into the molecular evolution of parasitism.</title>
        <authorList>
            <person name="Hebert F.O."/>
            <person name="Grambauer S."/>
            <person name="Barber I."/>
            <person name="Landry C.R."/>
            <person name="Aubin-Horth N."/>
        </authorList>
    </citation>
    <scope>NUCLEOTIDE SEQUENCE</scope>
</reference>
<evidence type="ECO:0000256" key="2">
    <source>
        <dbReference type="SAM" id="MobiDB-lite"/>
    </source>
</evidence>
<evidence type="ECO:0000256" key="1">
    <source>
        <dbReference type="ARBA" id="ARBA00022468"/>
    </source>
</evidence>
<dbReference type="EMBL" id="GEEE01000598">
    <property type="protein sequence ID" value="JAP62627.1"/>
    <property type="molecule type" value="Transcribed_RNA"/>
</dbReference>
<dbReference type="FunFam" id="1.10.10.750:FF:000009">
    <property type="entry name" value="TBC1 domain family member 22A"/>
    <property type="match status" value="1"/>
</dbReference>
<feature type="compositionally biased region" description="Polar residues" evidence="2">
    <location>
        <begin position="61"/>
        <end position="71"/>
    </location>
</feature>
<gene>
    <name evidence="4" type="ORF">TR124925</name>
</gene>
<evidence type="ECO:0000313" key="4">
    <source>
        <dbReference type="EMBL" id="JAP62627.1"/>
    </source>
</evidence>
<sequence>MISRNANNSFSAFQTSVDDAWEADDDEYLTISKSVAEKTAQAVIESHSNEVKNIRRPTVGNLKSSPNTSMKQAPGCGVRLSSSNDSVLTLSQPSVECRIAKFRSVINSPVTDLQSLRQLAWSGIPHAVRSTVWKLLSDYLPASQERRAFTLMSKRKQYADLAGQFFSLRNHHSGSDIFLQIQKDLLRMPILHRHQEIFDLFERVLFIWSVRHPGSGYVQGINDLLTPFFVVFLSDYVKTELTSSGELNLSAPVEPAQLAEIEADVFWCLSRLLDTIQDNYTFAQPGIQNNIAMLTSLTERLDADLHQHFLSQNLEYLQFCFRWMNNLLIRELPLRCIIRLWDTYLAEPDGFSHFHVYVCAAFLMHFADELKRQRDFQSLMLYLQRLPTQRWGNDDVQMVLAEAFRLKSLFFYAPKHLDYRKKDIA</sequence>
<dbReference type="Pfam" id="PF00566">
    <property type="entry name" value="RabGAP-TBC"/>
    <property type="match status" value="1"/>
</dbReference>
<feature type="domain" description="Rab-GAP TBC" evidence="3">
    <location>
        <begin position="123"/>
        <end position="348"/>
    </location>
</feature>
<dbReference type="Gene3D" id="1.10.8.270">
    <property type="entry name" value="putative rabgap domain of human tbc1 domain family member 14 like domains"/>
    <property type="match status" value="1"/>
</dbReference>
<name>A0A0V0JAE2_SCHSO</name>
<proteinExistence type="predicted"/>
<dbReference type="SUPFAM" id="SSF47923">
    <property type="entry name" value="Ypt/Rab-GAP domain of gyp1p"/>
    <property type="match status" value="2"/>
</dbReference>
<dbReference type="InterPro" id="IPR000195">
    <property type="entry name" value="Rab-GAP-TBC_dom"/>
</dbReference>
<dbReference type="AlphaFoldDB" id="A0A0V0JAE2"/>
<organism evidence="4">
    <name type="scientific">Schistocephalus solidus</name>
    <name type="common">Tapeworm</name>
    <dbReference type="NCBI Taxonomy" id="70667"/>
    <lineage>
        <taxon>Eukaryota</taxon>
        <taxon>Metazoa</taxon>
        <taxon>Spiralia</taxon>
        <taxon>Lophotrochozoa</taxon>
        <taxon>Platyhelminthes</taxon>
        <taxon>Cestoda</taxon>
        <taxon>Eucestoda</taxon>
        <taxon>Diphyllobothriidea</taxon>
        <taxon>Diphyllobothriidae</taxon>
        <taxon>Schistocephalus</taxon>
    </lineage>
</organism>
<dbReference type="PANTHER" id="PTHR22957">
    <property type="entry name" value="TBC1 DOMAIN FAMILY MEMBER GTPASE-ACTIVATING PROTEIN"/>
    <property type="match status" value="1"/>
</dbReference>
<dbReference type="PANTHER" id="PTHR22957:SF26">
    <property type="entry name" value="LD44506P"/>
    <property type="match status" value="1"/>
</dbReference>
<feature type="region of interest" description="Disordered" evidence="2">
    <location>
        <begin position="46"/>
        <end position="76"/>
    </location>
</feature>